<dbReference type="EMBL" id="QPFP01000091">
    <property type="protein sequence ID" value="TEB22450.1"/>
    <property type="molecule type" value="Genomic_DNA"/>
</dbReference>
<keyword evidence="3" id="KW-1185">Reference proteome</keyword>
<feature type="compositionally biased region" description="Polar residues" evidence="1">
    <location>
        <begin position="252"/>
        <end position="261"/>
    </location>
</feature>
<dbReference type="Proteomes" id="UP000298030">
    <property type="component" value="Unassembled WGS sequence"/>
</dbReference>
<feature type="region of interest" description="Disordered" evidence="1">
    <location>
        <begin position="237"/>
        <end position="261"/>
    </location>
</feature>
<sequence length="261" mass="28873">MEQISDCSAIDIALGSRPDTDVLLEPFVLEVFSPSPKGDTALTTSSEDTALVEKCGALIERIQWLFKSDQYTFDAYGYEYSGLGLWPVLVQPRVDPDAAKRLLLDILTAVDPYIAGWVSRADKTVVGPHLAVLKVFKAAFEAYPAVHCWTTVHDALCRFLRVLLCTSDVNIYALDCEVLKYEQEQERSGPFAVVDAQHVRNSESVQVEFSDEWLARALSPVSTLEYTSSWDDLSDLGAHSASDDSENESHGIATQTFESVL</sequence>
<evidence type="ECO:0000313" key="3">
    <source>
        <dbReference type="Proteomes" id="UP000298030"/>
    </source>
</evidence>
<dbReference type="OrthoDB" id="10421227at2759"/>
<name>A0A4Y7SKR2_COPMI</name>
<comment type="caution">
    <text evidence="2">The sequence shown here is derived from an EMBL/GenBank/DDBJ whole genome shotgun (WGS) entry which is preliminary data.</text>
</comment>
<organism evidence="2 3">
    <name type="scientific">Coprinellus micaceus</name>
    <name type="common">Glistening ink-cap mushroom</name>
    <name type="synonym">Coprinus micaceus</name>
    <dbReference type="NCBI Taxonomy" id="71717"/>
    <lineage>
        <taxon>Eukaryota</taxon>
        <taxon>Fungi</taxon>
        <taxon>Dikarya</taxon>
        <taxon>Basidiomycota</taxon>
        <taxon>Agaricomycotina</taxon>
        <taxon>Agaricomycetes</taxon>
        <taxon>Agaricomycetidae</taxon>
        <taxon>Agaricales</taxon>
        <taxon>Agaricineae</taxon>
        <taxon>Psathyrellaceae</taxon>
        <taxon>Coprinellus</taxon>
    </lineage>
</organism>
<protein>
    <submittedName>
        <fullName evidence="2">Uncharacterized protein</fullName>
    </submittedName>
</protein>
<evidence type="ECO:0000256" key="1">
    <source>
        <dbReference type="SAM" id="MobiDB-lite"/>
    </source>
</evidence>
<evidence type="ECO:0000313" key="2">
    <source>
        <dbReference type="EMBL" id="TEB22450.1"/>
    </source>
</evidence>
<gene>
    <name evidence="2" type="ORF">FA13DRAFT_1778752</name>
</gene>
<accession>A0A4Y7SKR2</accession>
<proteinExistence type="predicted"/>
<dbReference type="AlphaFoldDB" id="A0A4Y7SKR2"/>
<reference evidence="2 3" key="1">
    <citation type="journal article" date="2019" name="Nat. Ecol. Evol.">
        <title>Megaphylogeny resolves global patterns of mushroom evolution.</title>
        <authorList>
            <person name="Varga T."/>
            <person name="Krizsan K."/>
            <person name="Foldi C."/>
            <person name="Dima B."/>
            <person name="Sanchez-Garcia M."/>
            <person name="Sanchez-Ramirez S."/>
            <person name="Szollosi G.J."/>
            <person name="Szarkandi J.G."/>
            <person name="Papp V."/>
            <person name="Albert L."/>
            <person name="Andreopoulos W."/>
            <person name="Angelini C."/>
            <person name="Antonin V."/>
            <person name="Barry K.W."/>
            <person name="Bougher N.L."/>
            <person name="Buchanan P."/>
            <person name="Buyck B."/>
            <person name="Bense V."/>
            <person name="Catcheside P."/>
            <person name="Chovatia M."/>
            <person name="Cooper J."/>
            <person name="Damon W."/>
            <person name="Desjardin D."/>
            <person name="Finy P."/>
            <person name="Geml J."/>
            <person name="Haridas S."/>
            <person name="Hughes K."/>
            <person name="Justo A."/>
            <person name="Karasinski D."/>
            <person name="Kautmanova I."/>
            <person name="Kiss B."/>
            <person name="Kocsube S."/>
            <person name="Kotiranta H."/>
            <person name="LaButti K.M."/>
            <person name="Lechner B.E."/>
            <person name="Liimatainen K."/>
            <person name="Lipzen A."/>
            <person name="Lukacs Z."/>
            <person name="Mihaltcheva S."/>
            <person name="Morgado L.N."/>
            <person name="Niskanen T."/>
            <person name="Noordeloos M.E."/>
            <person name="Ohm R.A."/>
            <person name="Ortiz-Santana B."/>
            <person name="Ovrebo C."/>
            <person name="Racz N."/>
            <person name="Riley R."/>
            <person name="Savchenko A."/>
            <person name="Shiryaev A."/>
            <person name="Soop K."/>
            <person name="Spirin V."/>
            <person name="Szebenyi C."/>
            <person name="Tomsovsky M."/>
            <person name="Tulloss R.E."/>
            <person name="Uehling J."/>
            <person name="Grigoriev I.V."/>
            <person name="Vagvolgyi C."/>
            <person name="Papp T."/>
            <person name="Martin F.M."/>
            <person name="Miettinen O."/>
            <person name="Hibbett D.S."/>
            <person name="Nagy L.G."/>
        </authorList>
    </citation>
    <scope>NUCLEOTIDE SEQUENCE [LARGE SCALE GENOMIC DNA]</scope>
    <source>
        <strain evidence="2 3">FP101781</strain>
    </source>
</reference>